<dbReference type="RefSeq" id="WP_092093236.1">
    <property type="nucleotide sequence ID" value="NZ_FOQE01000033.1"/>
</dbReference>
<dbReference type="AlphaFoldDB" id="A0A1I3DBJ1"/>
<dbReference type="InterPro" id="IPR052967">
    <property type="entry name" value="Stress_Response_Assoc"/>
</dbReference>
<dbReference type="NCBIfam" id="TIGR02271">
    <property type="entry name" value="YsnF/AvaK domain"/>
    <property type="match status" value="1"/>
</dbReference>
<feature type="compositionally biased region" description="Basic and acidic residues" evidence="1">
    <location>
        <begin position="285"/>
        <end position="300"/>
    </location>
</feature>
<reference evidence="4 5" key="1">
    <citation type="submission" date="2016-10" db="EMBL/GenBank/DDBJ databases">
        <authorList>
            <person name="de Groot N.N."/>
        </authorList>
    </citation>
    <scope>NUCLEOTIDE SEQUENCE [LARGE SCALE GENOMIC DNA]</scope>
    <source>
        <strain evidence="4 5">DSM 27630</strain>
    </source>
</reference>
<proteinExistence type="predicted"/>
<feature type="compositionally biased region" description="Basic and acidic residues" evidence="1">
    <location>
        <begin position="258"/>
        <end position="278"/>
    </location>
</feature>
<dbReference type="Pfam" id="PF09557">
    <property type="entry name" value="DUF2382"/>
    <property type="match status" value="1"/>
</dbReference>
<sequence>MGKFVKGSYATVGEAERAVDELVAQGYRKDMITLVTNQDTYDTMSGTMDVAVNTDHAEDSDNESWWDKVKDVFTTDTYDEANQNDPGYNADEDVLSPYKDDINNGYVILLVDDMDGTAGTTTDTGINETAGVNTEVGMDNRTDANVQTDGLKDTTMDRTDRTINDQDQEKIRLQEERLNVDKNEVQTGELHVKKEVKTDTETVEVPVEHEEVTVERRPVKDGEPVEGNLDMEEEDITIPVKEEQIEVTKRPVVTEEVNISKDKKQDVKKVSEQVRKEDLDVETSGDVHVEDNDDDTTRRP</sequence>
<accession>A0A1I3DBJ1</accession>
<dbReference type="EMBL" id="FOQE01000033">
    <property type="protein sequence ID" value="SFH84122.1"/>
    <property type="molecule type" value="Genomic_DNA"/>
</dbReference>
<feature type="domain" description="DUF2382" evidence="2">
    <location>
        <begin position="171"/>
        <end position="281"/>
    </location>
</feature>
<dbReference type="PANTHER" id="PTHR38463:SF1">
    <property type="entry name" value="STRESS RESPONSE PROTEIN YSNF"/>
    <property type="match status" value="1"/>
</dbReference>
<evidence type="ECO:0000256" key="1">
    <source>
        <dbReference type="SAM" id="MobiDB-lite"/>
    </source>
</evidence>
<evidence type="ECO:0000259" key="2">
    <source>
        <dbReference type="Pfam" id="PF09557"/>
    </source>
</evidence>
<protein>
    <submittedName>
        <fullName evidence="4">Conserved domain-containing protein</fullName>
    </submittedName>
</protein>
<name>A0A1I3DBJ1_9LACT</name>
<gene>
    <name evidence="4" type="ORF">SAMN04489868_13314</name>
</gene>
<keyword evidence="5" id="KW-1185">Reference proteome</keyword>
<evidence type="ECO:0000259" key="3">
    <source>
        <dbReference type="Pfam" id="PF11181"/>
    </source>
</evidence>
<dbReference type="InterPro" id="IPR019060">
    <property type="entry name" value="DUF2382"/>
</dbReference>
<dbReference type="Proteomes" id="UP000198668">
    <property type="component" value="Unassembled WGS sequence"/>
</dbReference>
<dbReference type="OrthoDB" id="2334846at2"/>
<feature type="domain" description="General stress protein 17M-like" evidence="3">
    <location>
        <begin position="7"/>
        <end position="76"/>
    </location>
</feature>
<evidence type="ECO:0000313" key="5">
    <source>
        <dbReference type="Proteomes" id="UP000198668"/>
    </source>
</evidence>
<dbReference type="PANTHER" id="PTHR38463">
    <property type="entry name" value="STRESS RESPONSE PROTEIN YSNF"/>
    <property type="match status" value="1"/>
</dbReference>
<feature type="region of interest" description="Disordered" evidence="1">
    <location>
        <begin position="258"/>
        <end position="300"/>
    </location>
</feature>
<evidence type="ECO:0000313" key="4">
    <source>
        <dbReference type="EMBL" id="SFH84122.1"/>
    </source>
</evidence>
<dbReference type="Pfam" id="PF11181">
    <property type="entry name" value="YflT"/>
    <property type="match status" value="1"/>
</dbReference>
<organism evidence="4 5">
    <name type="scientific">Pisciglobus halotolerans</name>
    <dbReference type="NCBI Taxonomy" id="745365"/>
    <lineage>
        <taxon>Bacteria</taxon>
        <taxon>Bacillati</taxon>
        <taxon>Bacillota</taxon>
        <taxon>Bacilli</taxon>
        <taxon>Lactobacillales</taxon>
        <taxon>Carnobacteriaceae</taxon>
    </lineage>
</organism>
<dbReference type="InterPro" id="IPR025889">
    <property type="entry name" value="GSP17M-like_dom"/>
</dbReference>